<dbReference type="EMBL" id="CP031001">
    <property type="protein sequence ID" value="QHN77250.1"/>
    <property type="molecule type" value="Genomic_DNA"/>
</dbReference>
<proteinExistence type="predicted"/>
<feature type="compositionally biased region" description="Basic and acidic residues" evidence="1">
    <location>
        <begin position="603"/>
        <end position="612"/>
    </location>
</feature>
<feature type="region of interest" description="Disordered" evidence="1">
    <location>
        <begin position="491"/>
        <end position="514"/>
    </location>
</feature>
<feature type="compositionally biased region" description="Acidic residues" evidence="1">
    <location>
        <begin position="557"/>
        <end position="585"/>
    </location>
</feature>
<dbReference type="InterPro" id="IPR019557">
    <property type="entry name" value="AminoTfrase-like_pln_mobile"/>
</dbReference>
<protein>
    <recommendedName>
        <fullName evidence="2">Aminotransferase-like plant mobile domain-containing protein</fullName>
    </recommendedName>
</protein>
<accession>A0A6B9V758</accession>
<name>A0A6B9V758_ARAHY</name>
<evidence type="ECO:0000313" key="4">
    <source>
        <dbReference type="Proteomes" id="UP000464620"/>
    </source>
</evidence>
<organism evidence="3 4">
    <name type="scientific">Arachis hypogaea</name>
    <name type="common">Peanut</name>
    <dbReference type="NCBI Taxonomy" id="3818"/>
    <lineage>
        <taxon>Eukaryota</taxon>
        <taxon>Viridiplantae</taxon>
        <taxon>Streptophyta</taxon>
        <taxon>Embryophyta</taxon>
        <taxon>Tracheophyta</taxon>
        <taxon>Spermatophyta</taxon>
        <taxon>Magnoliopsida</taxon>
        <taxon>eudicotyledons</taxon>
        <taxon>Gunneridae</taxon>
        <taxon>Pentapetalae</taxon>
        <taxon>rosids</taxon>
        <taxon>fabids</taxon>
        <taxon>Fabales</taxon>
        <taxon>Fabaceae</taxon>
        <taxon>Papilionoideae</taxon>
        <taxon>50 kb inversion clade</taxon>
        <taxon>dalbergioids sensu lato</taxon>
        <taxon>Dalbergieae</taxon>
        <taxon>Pterocarpus clade</taxon>
        <taxon>Arachis</taxon>
    </lineage>
</organism>
<dbReference type="Pfam" id="PF10536">
    <property type="entry name" value="PMD"/>
    <property type="match status" value="1"/>
</dbReference>
<evidence type="ECO:0000256" key="1">
    <source>
        <dbReference type="SAM" id="MobiDB-lite"/>
    </source>
</evidence>
<feature type="compositionally biased region" description="Pro residues" evidence="1">
    <location>
        <begin position="412"/>
        <end position="425"/>
    </location>
</feature>
<evidence type="ECO:0000259" key="2">
    <source>
        <dbReference type="Pfam" id="PF10536"/>
    </source>
</evidence>
<feature type="region of interest" description="Disordered" evidence="1">
    <location>
        <begin position="557"/>
        <end position="624"/>
    </location>
</feature>
<dbReference type="InterPro" id="IPR044824">
    <property type="entry name" value="MAIN-like"/>
</dbReference>
<gene>
    <name evidence="3" type="ORF">DS421_19g651040</name>
</gene>
<dbReference type="PANTHER" id="PTHR46033">
    <property type="entry name" value="PROTEIN MAIN-LIKE 2"/>
    <property type="match status" value="1"/>
</dbReference>
<feature type="domain" description="Aminotransferase-like plant mobile" evidence="2">
    <location>
        <begin position="18"/>
        <end position="377"/>
    </location>
</feature>
<sequence length="647" mass="73560">MPPDPYNPIVEGHLREIGFYHVSQIGVVQCQSALVNALIERWRSETHTFHFPIGECSVTLEDVAVIFGLPTNGIPVTGPTMSSYEALEVECLHHFGVAPRKTKCRGSFVKLTWFRRLKEHIVLDNDIQIQRYVKCHIMLLFGTIIFGDKSGAGVHWKFLPLLRNFGGIKEFSWGSACLAHLYRALCRATRVDCKEIDGPLTLLLTWAWIRLPFLSPIPGNPRVFPLANRWRNWDRDERLYRYHSLAHYRRVLDDLQEGQFVWEAYAVDRIEAGVIPADIHHHSVIWSATVPLISFECIEWHASDRLRRQFGLSQGVPHQARDLGDAHGEVLTRPKNEDWSDVHSFWVMQWTNRYSHILADPLVPLHNPLDIYMQWYRGTYGAHLQLTDLAIQENQEGHPADHQENQQQQTKPPHPSPPPPPPPVSQPETQEASQSYIPQTQPADYFTPSVPLHQQYWGVPHFDSGEQASFIQLLGFMAPQHPSGIASGRMSLDSRARHHTSLSHSGGRHSIDSSRSDAAIVGIIQSGNPRHIPMSLIQESNKAAADEADDYLVDRLDEDEDDDDDDNEDEDEDEDEEENADDTNDDDSHGDNPAPSAGMATSEKGKGYDLRTDPPCQSANRYTPSAFKRVEKKCKKFCNEMKWGRRK</sequence>
<reference evidence="3 4" key="1">
    <citation type="submission" date="2020-01" db="EMBL/GenBank/DDBJ databases">
        <title>Genome sequence of Arachis hypogaea, cultivar Shitouqi.</title>
        <authorList>
            <person name="Zhuang W."/>
            <person name="Chen H."/>
            <person name="Varshney R."/>
            <person name="Wang D."/>
            <person name="Ming R."/>
        </authorList>
    </citation>
    <scope>NUCLEOTIDE SEQUENCE [LARGE SCALE GENOMIC DNA]</scope>
    <source>
        <tissue evidence="3">Young leaf</tissue>
    </source>
</reference>
<dbReference type="Proteomes" id="UP000464620">
    <property type="component" value="Chromosome B09"/>
</dbReference>
<dbReference type="GO" id="GO:0010073">
    <property type="term" value="P:meristem maintenance"/>
    <property type="evidence" value="ECO:0007669"/>
    <property type="project" value="InterPro"/>
</dbReference>
<dbReference type="AlphaFoldDB" id="A0A6B9V758"/>
<evidence type="ECO:0000313" key="3">
    <source>
        <dbReference type="EMBL" id="QHN77250.1"/>
    </source>
</evidence>
<dbReference type="PANTHER" id="PTHR46033:SF8">
    <property type="entry name" value="PROTEIN MAINTENANCE OF MERISTEMS-LIKE"/>
    <property type="match status" value="1"/>
</dbReference>
<feature type="region of interest" description="Disordered" evidence="1">
    <location>
        <begin position="396"/>
        <end position="436"/>
    </location>
</feature>